<dbReference type="PANTHER" id="PTHR42781">
    <property type="entry name" value="SPERMIDINE/PUTRESCINE IMPORT ATP-BINDING PROTEIN POTA"/>
    <property type="match status" value="1"/>
</dbReference>
<keyword evidence="3 7" id="KW-0547">Nucleotide-binding</keyword>
<dbReference type="InterPro" id="IPR050093">
    <property type="entry name" value="ABC_SmlMolc_Importer"/>
</dbReference>
<dbReference type="PROSITE" id="PS00211">
    <property type="entry name" value="ABC_TRANSPORTER_1"/>
    <property type="match status" value="1"/>
</dbReference>
<reference evidence="9" key="1">
    <citation type="submission" date="2020-04" db="EMBL/GenBank/DDBJ databases">
        <title>Deep metagenomics examines the oral microbiome during advanced dental caries in children, revealing novel taxa and co-occurrences with host molecules.</title>
        <authorList>
            <person name="Baker J.L."/>
            <person name="Morton J.T."/>
            <person name="Dinis M."/>
            <person name="Alvarez R."/>
            <person name="Tran N.C."/>
            <person name="Knight R."/>
            <person name="Edlund A."/>
        </authorList>
    </citation>
    <scope>NUCLEOTIDE SEQUENCE</scope>
    <source>
        <strain evidence="9">JCVI_32_bin.14</strain>
    </source>
</reference>
<feature type="domain" description="ABC transporter" evidence="8">
    <location>
        <begin position="5"/>
        <end position="235"/>
    </location>
</feature>
<dbReference type="InterPro" id="IPR008995">
    <property type="entry name" value="Mo/tungstate-bd_C_term_dom"/>
</dbReference>
<keyword evidence="2 7" id="KW-1003">Cell membrane</keyword>
<keyword evidence="4 7" id="KW-0067">ATP-binding</keyword>
<dbReference type="Proteomes" id="UP000757890">
    <property type="component" value="Unassembled WGS sequence"/>
</dbReference>
<dbReference type="Pfam" id="PF00005">
    <property type="entry name" value="ABC_tran"/>
    <property type="match status" value="1"/>
</dbReference>
<evidence type="ECO:0000259" key="8">
    <source>
        <dbReference type="PROSITE" id="PS50893"/>
    </source>
</evidence>
<comment type="function">
    <text evidence="7">Part of the ABC transporter complex PotABCD involved in spermidine/putrescine import. Responsible for energy coupling to the transport system.</text>
</comment>
<dbReference type="InterPro" id="IPR013611">
    <property type="entry name" value="Transp-assoc_OB_typ2"/>
</dbReference>
<dbReference type="SMART" id="SM00382">
    <property type="entry name" value="AAA"/>
    <property type="match status" value="1"/>
</dbReference>
<organism evidence="9 10">
    <name type="scientific">Dialister invisus</name>
    <dbReference type="NCBI Taxonomy" id="218538"/>
    <lineage>
        <taxon>Bacteria</taxon>
        <taxon>Bacillati</taxon>
        <taxon>Bacillota</taxon>
        <taxon>Negativicutes</taxon>
        <taxon>Veillonellales</taxon>
        <taxon>Veillonellaceae</taxon>
        <taxon>Dialister</taxon>
    </lineage>
</organism>
<evidence type="ECO:0000256" key="6">
    <source>
        <dbReference type="ARBA" id="ARBA00023136"/>
    </source>
</evidence>
<dbReference type="Gene3D" id="3.40.50.300">
    <property type="entry name" value="P-loop containing nucleotide triphosphate hydrolases"/>
    <property type="match status" value="1"/>
</dbReference>
<evidence type="ECO:0000256" key="3">
    <source>
        <dbReference type="ARBA" id="ARBA00022741"/>
    </source>
</evidence>
<evidence type="ECO:0000256" key="2">
    <source>
        <dbReference type="ARBA" id="ARBA00022475"/>
    </source>
</evidence>
<gene>
    <name evidence="7" type="primary">potA</name>
    <name evidence="9" type="ORF">HXL70_06685</name>
</gene>
<evidence type="ECO:0000313" key="9">
    <source>
        <dbReference type="EMBL" id="MBF1129715.1"/>
    </source>
</evidence>
<name>A0A930BB60_9FIRM</name>
<dbReference type="AlphaFoldDB" id="A0A930BB60"/>
<comment type="caution">
    <text evidence="9">The sequence shown here is derived from an EMBL/GenBank/DDBJ whole genome shotgun (WGS) entry which is preliminary data.</text>
</comment>
<dbReference type="SUPFAM" id="SSF50331">
    <property type="entry name" value="MOP-like"/>
    <property type="match status" value="1"/>
</dbReference>
<dbReference type="GO" id="GO:0043190">
    <property type="term" value="C:ATP-binding cassette (ABC) transporter complex"/>
    <property type="evidence" value="ECO:0007669"/>
    <property type="project" value="InterPro"/>
</dbReference>
<dbReference type="InterPro" id="IPR005893">
    <property type="entry name" value="PotA-like"/>
</dbReference>
<dbReference type="PROSITE" id="PS50893">
    <property type="entry name" value="ABC_TRANSPORTER_2"/>
    <property type="match status" value="1"/>
</dbReference>
<evidence type="ECO:0000313" key="10">
    <source>
        <dbReference type="Proteomes" id="UP000757890"/>
    </source>
</evidence>
<comment type="catalytic activity">
    <reaction evidence="7">
        <text>ATP + H2O + polyamine-[polyamine-binding protein]Side 1 = ADP + phosphate + polyamineSide 2 + [polyamine-binding protein]Side 1.</text>
        <dbReference type="EC" id="7.6.2.11"/>
    </reaction>
</comment>
<protein>
    <recommendedName>
        <fullName evidence="7">Spermidine/putrescine import ATP-binding protein PotA</fullName>
        <ecNumber evidence="7">7.6.2.11</ecNumber>
    </recommendedName>
</protein>
<dbReference type="FunFam" id="3.40.50.300:FF:000133">
    <property type="entry name" value="Spermidine/putrescine import ATP-binding protein PotA"/>
    <property type="match status" value="1"/>
</dbReference>
<dbReference type="GO" id="GO:0016887">
    <property type="term" value="F:ATP hydrolysis activity"/>
    <property type="evidence" value="ECO:0007669"/>
    <property type="project" value="InterPro"/>
</dbReference>
<dbReference type="Gene3D" id="2.40.50.100">
    <property type="match status" value="1"/>
</dbReference>
<dbReference type="InterPro" id="IPR027417">
    <property type="entry name" value="P-loop_NTPase"/>
</dbReference>
<dbReference type="PANTHER" id="PTHR42781:SF4">
    <property type="entry name" value="SPERMIDINE_PUTRESCINE IMPORT ATP-BINDING PROTEIN POTA"/>
    <property type="match status" value="1"/>
</dbReference>
<dbReference type="InterPro" id="IPR003439">
    <property type="entry name" value="ABC_transporter-like_ATP-bd"/>
</dbReference>
<comment type="subunit">
    <text evidence="7">The complex is composed of two ATP-binding proteins (PotA), two transmembrane proteins (PotB and PotC) and a solute-binding protein (PotD).</text>
</comment>
<evidence type="ECO:0000256" key="5">
    <source>
        <dbReference type="ARBA" id="ARBA00022967"/>
    </source>
</evidence>
<evidence type="ECO:0000256" key="7">
    <source>
        <dbReference type="RuleBase" id="RU364083"/>
    </source>
</evidence>
<evidence type="ECO:0000256" key="4">
    <source>
        <dbReference type="ARBA" id="ARBA00022840"/>
    </source>
</evidence>
<dbReference type="GO" id="GO:0005524">
    <property type="term" value="F:ATP binding"/>
    <property type="evidence" value="ECO:0007669"/>
    <property type="project" value="UniProtKB-KW"/>
</dbReference>
<dbReference type="EMBL" id="JABZMK010000047">
    <property type="protein sequence ID" value="MBF1129715.1"/>
    <property type="molecule type" value="Genomic_DNA"/>
</dbReference>
<accession>A0A930BB60</accession>
<evidence type="ECO:0000256" key="1">
    <source>
        <dbReference type="ARBA" id="ARBA00022448"/>
    </source>
</evidence>
<dbReference type="GO" id="GO:0015417">
    <property type="term" value="F:ABC-type polyamine transporter activity"/>
    <property type="evidence" value="ECO:0007669"/>
    <property type="project" value="UniProtKB-EC"/>
</dbReference>
<comment type="similarity">
    <text evidence="7">Belongs to the ABC transporter superfamily. Spermidine/putrescine importer (TC 3.A.1.11.1) family.</text>
</comment>
<dbReference type="Pfam" id="PF08402">
    <property type="entry name" value="TOBE_2"/>
    <property type="match status" value="1"/>
</dbReference>
<dbReference type="InterPro" id="IPR017871">
    <property type="entry name" value="ABC_transporter-like_CS"/>
</dbReference>
<dbReference type="InterPro" id="IPR003593">
    <property type="entry name" value="AAA+_ATPase"/>
</dbReference>
<keyword evidence="5 7" id="KW-1278">Translocase</keyword>
<dbReference type="EC" id="7.6.2.11" evidence="7"/>
<keyword evidence="1 7" id="KW-0813">Transport</keyword>
<dbReference type="SUPFAM" id="SSF52540">
    <property type="entry name" value="P-loop containing nucleoside triphosphate hydrolases"/>
    <property type="match status" value="1"/>
</dbReference>
<dbReference type="NCBIfam" id="TIGR01187">
    <property type="entry name" value="potA"/>
    <property type="match status" value="1"/>
</dbReference>
<proteinExistence type="inferred from homology"/>
<sequence length="331" mass="37639">MKELVRLEGITKAYGDHVIIPPLSLSIHDGEFLTLLGPSGCGKTTLLRMLAGLDTPTKGKIILDGQDITNLPPYKRDVNMVFQNYALFPHMTAEENIGFGLRMKGVGKEEAAKRTQKLLKLIRLEDLRSRYPAQMSGGQQQRVAVARALVNNPKMLLLDEPLGALDYQLRKTLQIELKDLQEELGLTFVFVTHDQEEALTMSDRIVIMDKGEIQQDDDPNTIYHYPKTKFVAEFIGESNFFDDGKEILALRPEKLNLCGGKDGDDSHPAPRLFGTVDDVIFYGTIDKVFIRLDGTGQEVLAYQYFDDVHRWQINDHVGIWWYEKDEVRVER</sequence>
<keyword evidence="6 7" id="KW-0472">Membrane</keyword>